<evidence type="ECO:0000313" key="2">
    <source>
        <dbReference type="Proteomes" id="UP000076761"/>
    </source>
</evidence>
<proteinExistence type="predicted"/>
<dbReference type="InParanoid" id="A0A165SQ88"/>
<evidence type="ECO:0000313" key="1">
    <source>
        <dbReference type="EMBL" id="KZT25500.1"/>
    </source>
</evidence>
<sequence length="385" mass="43325">MFSNTYSYSYPYTFDDSTQCMPSPVAYEHGEGHSTPSTSNEPWDFCSSRLFASSRRLMQRHIDVPQYSPPCTTRPPPLHAPYIAQPKPRHANPDWLTPNLESRAGISAYDVDLGDWPNYPCHTECHRRRSFLGMTEASAYSPTVPSFETKLPWLYDVSPPAATLPKPSFGHTANKTYGHLPAELMNELGLLALRGSYSSPYTISPESNTSTTTSPDPRHTQLLDMVLHEIAQQQESSSTTGYRDDAMEHHSRIHEISHRNQEQLCYEPRVTAQEAQLAEELLSIVNSLQSTKLLYEHAFHPGPTVTVDKAQEADDLLGHINGEGGDTRRSTGTFRRETGFDAISGQGYVGRERELARDEERRRKRVLLGILNSEGHRHARSLWGS</sequence>
<protein>
    <submittedName>
        <fullName evidence="1">Uncharacterized protein</fullName>
    </submittedName>
</protein>
<keyword evidence="2" id="KW-1185">Reference proteome</keyword>
<name>A0A165SQ88_9AGAM</name>
<dbReference type="EMBL" id="KV425571">
    <property type="protein sequence ID" value="KZT25500.1"/>
    <property type="molecule type" value="Genomic_DNA"/>
</dbReference>
<dbReference type="Proteomes" id="UP000076761">
    <property type="component" value="Unassembled WGS sequence"/>
</dbReference>
<reference evidence="1 2" key="1">
    <citation type="journal article" date="2016" name="Mol. Biol. Evol.">
        <title>Comparative Genomics of Early-Diverging Mushroom-Forming Fungi Provides Insights into the Origins of Lignocellulose Decay Capabilities.</title>
        <authorList>
            <person name="Nagy L.G."/>
            <person name="Riley R."/>
            <person name="Tritt A."/>
            <person name="Adam C."/>
            <person name="Daum C."/>
            <person name="Floudas D."/>
            <person name="Sun H."/>
            <person name="Yadav J.S."/>
            <person name="Pangilinan J."/>
            <person name="Larsson K.H."/>
            <person name="Matsuura K."/>
            <person name="Barry K."/>
            <person name="Labutti K."/>
            <person name="Kuo R."/>
            <person name="Ohm R.A."/>
            <person name="Bhattacharya S.S."/>
            <person name="Shirouzu T."/>
            <person name="Yoshinaga Y."/>
            <person name="Martin F.M."/>
            <person name="Grigoriev I.V."/>
            <person name="Hibbett D.S."/>
        </authorList>
    </citation>
    <scope>NUCLEOTIDE SEQUENCE [LARGE SCALE GENOMIC DNA]</scope>
    <source>
        <strain evidence="1 2">HHB14362 ss-1</strain>
    </source>
</reference>
<gene>
    <name evidence="1" type="ORF">NEOLEDRAFT_1241683</name>
</gene>
<dbReference type="AlphaFoldDB" id="A0A165SQ88"/>
<accession>A0A165SQ88</accession>
<organism evidence="1 2">
    <name type="scientific">Neolentinus lepideus HHB14362 ss-1</name>
    <dbReference type="NCBI Taxonomy" id="1314782"/>
    <lineage>
        <taxon>Eukaryota</taxon>
        <taxon>Fungi</taxon>
        <taxon>Dikarya</taxon>
        <taxon>Basidiomycota</taxon>
        <taxon>Agaricomycotina</taxon>
        <taxon>Agaricomycetes</taxon>
        <taxon>Gloeophyllales</taxon>
        <taxon>Gloeophyllaceae</taxon>
        <taxon>Neolentinus</taxon>
    </lineage>
</organism>